<keyword evidence="2" id="KW-0812">Transmembrane</keyword>
<feature type="non-terminal residue" evidence="4">
    <location>
        <position position="967"/>
    </location>
</feature>
<feature type="transmembrane region" description="Helical" evidence="2">
    <location>
        <begin position="400"/>
        <end position="430"/>
    </location>
</feature>
<gene>
    <name evidence="4" type="ORF">KCV03_g4585</name>
</gene>
<reference evidence="4" key="2">
    <citation type="submission" date="2021-08" db="EMBL/GenBank/DDBJ databases">
        <authorList>
            <person name="Gostincar C."/>
            <person name="Sun X."/>
            <person name="Song Z."/>
            <person name="Gunde-Cimerman N."/>
        </authorList>
    </citation>
    <scope>NUCLEOTIDE SEQUENCE</scope>
    <source>
        <strain evidence="4">EXF-8016</strain>
    </source>
</reference>
<feature type="transmembrane region" description="Helical" evidence="2">
    <location>
        <begin position="920"/>
        <end position="940"/>
    </location>
</feature>
<feature type="transmembrane region" description="Helical" evidence="2">
    <location>
        <begin position="86"/>
        <end position="107"/>
    </location>
</feature>
<accession>A0A9P8K7G6</accession>
<dbReference type="OrthoDB" id="5427350at2759"/>
<organism evidence="4 5">
    <name type="scientific">Aureobasidium melanogenum</name>
    <name type="common">Aureobasidium pullulans var. melanogenum</name>
    <dbReference type="NCBI Taxonomy" id="46634"/>
    <lineage>
        <taxon>Eukaryota</taxon>
        <taxon>Fungi</taxon>
        <taxon>Dikarya</taxon>
        <taxon>Ascomycota</taxon>
        <taxon>Pezizomycotina</taxon>
        <taxon>Dothideomycetes</taxon>
        <taxon>Dothideomycetidae</taxon>
        <taxon>Dothideales</taxon>
        <taxon>Saccotheciaceae</taxon>
        <taxon>Aureobasidium</taxon>
    </lineage>
</organism>
<feature type="transmembrane region" description="Helical" evidence="2">
    <location>
        <begin position="190"/>
        <end position="212"/>
    </location>
</feature>
<dbReference type="Proteomes" id="UP000767238">
    <property type="component" value="Unassembled WGS sequence"/>
</dbReference>
<keyword evidence="2" id="KW-1133">Transmembrane helix</keyword>
<sequence length="967" mass="107935">MDTFDISLLPNVLELQPKAHLLFGFSVTFLVLVWTSLALRVYVRVFTIKAFGWDDTMLIWAAVTFTSFCAYLISEAKYCFKPEVEIAYKTADLLAIWTLLTQAMVFVVTYNALYILTTIIFKVSLAIFFLRIVVVKWQRLLIYISTAVYAIYGVVFIFLVTFRCGMPKDLLINAARGQCISEGVIMPMLYISGILNSGVDVIFAVLPAIFLWNSLMPRRAKISACVLLSMGCIGTVASIVRIAYLDGLVNSSRFFTTAVDAGLLSIVEPGLAITAASLCALRPLFLSMVEKTLPYISRTGSSRTKNSGSGTCRRHASRSHHVSRSRVSFADQKGFQVFDNATSKLETIIASPRFEMVDLSNDDNTLNRTSSQGSLVEQHAYETAKTWVPPYSELCKHLRLAVLLIAAVAGLLTALLAVHQFVLPVVGWIFPSLESTFFDLAVYGGYPQRTYVSHNLTSPDLQQVRWDDRCDNGFIFISPQGKSVEHPGPMILDARGNLVWQTDRYGQAMNLKVQEYKGEKYLTFWAGLRGSSYGYGDYYMLDSSYQERYQVSAVGEGLKGDLHEFTLTKDGTALITVYNVTQTDMTAMRRPVDGWVNNNLFQEIDVETGKLLFEWNALDHFSIMDSFYTHPLAGYRESIPFDWFHINSVEKDDHGDYLISSRHLHALIKVNGTTGDVVWVLGGKQNSFRDISAGEATSFSWQHDGRWLDQDQGTLTLFDNSDAGPLHLDASYSTARMIQINTTDNTAELLHTYISDRHTRAASQGSVQVLSSTNTVFVGWGHSPVFSEFDVDGTLLCEAHYGAQYISHYGRVTSYRSLKADWVGVPLEPPSAKIQAGRLYASWNGATEVATWTLQSTDSWTNSESTDVDVVDRVAFETSFLLPESDSDTLYRVVASDDEGNVLGSSEVATEDTTTTAQSVWSILLPLGGIFGVIIGFEAVRRFRKGERVLPKWKRGTSNYSHKYTRL</sequence>
<dbReference type="AlphaFoldDB" id="A0A9P8K7G6"/>
<name>A0A9P8K7G6_AURME</name>
<dbReference type="EMBL" id="JAHFYH010000027">
    <property type="protein sequence ID" value="KAH0222730.1"/>
    <property type="molecule type" value="Genomic_DNA"/>
</dbReference>
<dbReference type="InterPro" id="IPR053143">
    <property type="entry name" value="Arylsulfate_ST"/>
</dbReference>
<feature type="transmembrane region" description="Helical" evidence="2">
    <location>
        <begin position="113"/>
        <end position="133"/>
    </location>
</feature>
<feature type="transmembrane region" description="Helical" evidence="2">
    <location>
        <begin position="57"/>
        <end position="74"/>
    </location>
</feature>
<protein>
    <recommendedName>
        <fullName evidence="3">Rhodopsin domain-containing protein</fullName>
    </recommendedName>
</protein>
<keyword evidence="2" id="KW-0472">Membrane</keyword>
<dbReference type="PANTHER" id="PTHR35340">
    <property type="entry name" value="PQQ ENZYME REPEAT PROTEIN-RELATED"/>
    <property type="match status" value="1"/>
</dbReference>
<feature type="compositionally biased region" description="Polar residues" evidence="1">
    <location>
        <begin position="300"/>
        <end position="310"/>
    </location>
</feature>
<evidence type="ECO:0000256" key="2">
    <source>
        <dbReference type="SAM" id="Phobius"/>
    </source>
</evidence>
<proteinExistence type="predicted"/>
<dbReference type="Pfam" id="PF20684">
    <property type="entry name" value="Fung_rhodopsin"/>
    <property type="match status" value="1"/>
</dbReference>
<feature type="region of interest" description="Disordered" evidence="1">
    <location>
        <begin position="300"/>
        <end position="320"/>
    </location>
</feature>
<reference evidence="4" key="1">
    <citation type="journal article" date="2021" name="J Fungi (Basel)">
        <title>Virulence traits and population genomics of the black yeast Aureobasidium melanogenum.</title>
        <authorList>
            <person name="Cernosa A."/>
            <person name="Sun X."/>
            <person name="Gostincar C."/>
            <person name="Fang C."/>
            <person name="Gunde-Cimerman N."/>
            <person name="Song Z."/>
        </authorList>
    </citation>
    <scope>NUCLEOTIDE SEQUENCE</scope>
    <source>
        <strain evidence="4">EXF-8016</strain>
    </source>
</reference>
<feature type="transmembrane region" description="Helical" evidence="2">
    <location>
        <begin position="140"/>
        <end position="162"/>
    </location>
</feature>
<feature type="transmembrane region" description="Helical" evidence="2">
    <location>
        <begin position="224"/>
        <end position="244"/>
    </location>
</feature>
<dbReference type="InterPro" id="IPR049326">
    <property type="entry name" value="Rhodopsin_dom_fungi"/>
</dbReference>
<dbReference type="Pfam" id="PF14269">
    <property type="entry name" value="Arylsulfotran_2"/>
    <property type="match status" value="1"/>
</dbReference>
<evidence type="ECO:0000313" key="4">
    <source>
        <dbReference type="EMBL" id="KAH0222730.1"/>
    </source>
</evidence>
<comment type="caution">
    <text evidence="4">The sequence shown here is derived from an EMBL/GenBank/DDBJ whole genome shotgun (WGS) entry which is preliminary data.</text>
</comment>
<feature type="domain" description="Rhodopsin" evidence="3">
    <location>
        <begin position="39"/>
        <end position="285"/>
    </location>
</feature>
<evidence type="ECO:0000313" key="5">
    <source>
        <dbReference type="Proteomes" id="UP000767238"/>
    </source>
</evidence>
<evidence type="ECO:0000256" key="1">
    <source>
        <dbReference type="SAM" id="MobiDB-lite"/>
    </source>
</evidence>
<feature type="transmembrane region" description="Helical" evidence="2">
    <location>
        <begin position="264"/>
        <end position="285"/>
    </location>
</feature>
<evidence type="ECO:0000259" key="3">
    <source>
        <dbReference type="Pfam" id="PF20684"/>
    </source>
</evidence>
<dbReference type="PANTHER" id="PTHR35340:SF5">
    <property type="entry name" value="ASST-DOMAIN-CONTAINING PROTEIN"/>
    <property type="match status" value="1"/>
</dbReference>
<dbReference type="InterPro" id="IPR039535">
    <property type="entry name" value="ASST-like"/>
</dbReference>
<feature type="transmembrane region" description="Helical" evidence="2">
    <location>
        <begin position="21"/>
        <end position="45"/>
    </location>
</feature>